<evidence type="ECO:0000313" key="4">
    <source>
        <dbReference type="Proteomes" id="UP000545493"/>
    </source>
</evidence>
<feature type="domain" description="Thioesterase" evidence="2">
    <location>
        <begin position="23"/>
        <end position="240"/>
    </location>
</feature>
<dbReference type="InterPro" id="IPR001031">
    <property type="entry name" value="Thioesterase"/>
</dbReference>
<dbReference type="EC" id="3.1.2.21" evidence="3"/>
<dbReference type="SUPFAM" id="SSF53474">
    <property type="entry name" value="alpha/beta-Hydrolases"/>
    <property type="match status" value="1"/>
</dbReference>
<dbReference type="PANTHER" id="PTHR11487">
    <property type="entry name" value="THIOESTERASE"/>
    <property type="match status" value="1"/>
</dbReference>
<comment type="caution">
    <text evidence="3">The sequence shown here is derived from an EMBL/GenBank/DDBJ whole genome shotgun (WGS) entry which is preliminary data.</text>
</comment>
<dbReference type="Pfam" id="PF00975">
    <property type="entry name" value="Thioesterase"/>
    <property type="match status" value="1"/>
</dbReference>
<organism evidence="3 4">
    <name type="scientific">Saccharomonospora amisosensis</name>
    <dbReference type="NCBI Taxonomy" id="1128677"/>
    <lineage>
        <taxon>Bacteria</taxon>
        <taxon>Bacillati</taxon>
        <taxon>Actinomycetota</taxon>
        <taxon>Actinomycetes</taxon>
        <taxon>Pseudonocardiales</taxon>
        <taxon>Pseudonocardiaceae</taxon>
        <taxon>Saccharomonospora</taxon>
    </lineage>
</organism>
<proteinExistence type="inferred from homology"/>
<dbReference type="Gene3D" id="3.40.50.1820">
    <property type="entry name" value="alpha/beta hydrolase"/>
    <property type="match status" value="1"/>
</dbReference>
<comment type="similarity">
    <text evidence="1">Belongs to the thioesterase family.</text>
</comment>
<keyword evidence="3" id="KW-0378">Hydrolase</keyword>
<dbReference type="InterPro" id="IPR012223">
    <property type="entry name" value="TEII"/>
</dbReference>
<dbReference type="EMBL" id="JAAOYM010000001">
    <property type="protein sequence ID" value="NIJ11886.1"/>
    <property type="molecule type" value="Genomic_DNA"/>
</dbReference>
<dbReference type="AlphaFoldDB" id="A0A7X5UPN0"/>
<dbReference type="InterPro" id="IPR029058">
    <property type="entry name" value="AB_hydrolase_fold"/>
</dbReference>
<dbReference type="PANTHER" id="PTHR11487:SF0">
    <property type="entry name" value="S-ACYL FATTY ACID SYNTHASE THIOESTERASE, MEDIUM CHAIN"/>
    <property type="match status" value="1"/>
</dbReference>
<dbReference type="RefSeq" id="WP_208415628.1">
    <property type="nucleotide sequence ID" value="NZ_JAAOYM010000001.1"/>
</dbReference>
<reference evidence="3 4" key="1">
    <citation type="submission" date="2020-03" db="EMBL/GenBank/DDBJ databases">
        <title>Sequencing the genomes of 1000 actinobacteria strains.</title>
        <authorList>
            <person name="Klenk H.-P."/>
        </authorList>
    </citation>
    <scope>NUCLEOTIDE SEQUENCE [LARGE SCALE GENOMIC DNA]</scope>
    <source>
        <strain evidence="3 4">DSM 45685</strain>
    </source>
</reference>
<evidence type="ECO:0000259" key="2">
    <source>
        <dbReference type="Pfam" id="PF00975"/>
    </source>
</evidence>
<name>A0A7X5UPN0_9PSEU</name>
<dbReference type="GO" id="GO:0016297">
    <property type="term" value="F:fatty acyl-[ACP] hydrolase activity"/>
    <property type="evidence" value="ECO:0007669"/>
    <property type="project" value="UniProtKB-EC"/>
</dbReference>
<sequence>MSAAELTERTWLRHERTGAAVNLLCLPHAGAGASSFTRWLSLFPASVAPVRVQLPGREDAVAEPPLRSAGDVVAALLPRLAPLTGTRLALYGHSMGAVVAFELARALYARGVVVDRLFVSGRRAPHLPARGAPIHRASDEELTSALTTAGADLTFAGPAFLRYALRLVRADLALSDEYQCRDEAVLHCPITVFHGIDDPIVALEEAHAWNRHTDAGCTVHTFSGDHFFHQHHRAAIAALIAGELA</sequence>
<gene>
    <name evidence="3" type="ORF">FHU38_002230</name>
</gene>
<dbReference type="GO" id="GO:0008610">
    <property type="term" value="P:lipid biosynthetic process"/>
    <property type="evidence" value="ECO:0007669"/>
    <property type="project" value="TreeGrafter"/>
</dbReference>
<evidence type="ECO:0000256" key="1">
    <source>
        <dbReference type="ARBA" id="ARBA00007169"/>
    </source>
</evidence>
<keyword evidence="4" id="KW-1185">Reference proteome</keyword>
<evidence type="ECO:0000313" key="3">
    <source>
        <dbReference type="EMBL" id="NIJ11886.1"/>
    </source>
</evidence>
<protein>
    <submittedName>
        <fullName evidence="3">Medium-chain acyl-[acyl-carrier-protein] hydrolase</fullName>
        <ecNumber evidence="3">3.1.2.21</ecNumber>
    </submittedName>
</protein>
<dbReference type="Proteomes" id="UP000545493">
    <property type="component" value="Unassembled WGS sequence"/>
</dbReference>
<accession>A0A7X5UPN0</accession>